<dbReference type="RefSeq" id="XP_018258803.1">
    <property type="nucleotide sequence ID" value="XM_018397688.1"/>
</dbReference>
<protein>
    <submittedName>
        <fullName evidence="1">Uncharacterized protein</fullName>
    </submittedName>
</protein>
<dbReference type="AlphaFoldDB" id="A0A0J9WCY8"/>
<organism evidence="1 2">
    <name type="scientific">Fusarium oxysporum f. sp. lycopersici (strain 4287 / CBS 123668 / FGSC 9935 / NRRL 34936)</name>
    <name type="common">Fusarium vascular wilt of tomato</name>
    <dbReference type="NCBI Taxonomy" id="426428"/>
    <lineage>
        <taxon>Eukaryota</taxon>
        <taxon>Fungi</taxon>
        <taxon>Dikarya</taxon>
        <taxon>Ascomycota</taxon>
        <taxon>Pezizomycotina</taxon>
        <taxon>Sordariomycetes</taxon>
        <taxon>Hypocreomycetidae</taxon>
        <taxon>Hypocreales</taxon>
        <taxon>Nectriaceae</taxon>
        <taxon>Fusarium</taxon>
        <taxon>Fusarium oxysporum species complex</taxon>
    </lineage>
</organism>
<dbReference type="VEuPathDB" id="FungiDB:FOXG_17684"/>
<proteinExistence type="predicted"/>
<reference evidence="1" key="2">
    <citation type="journal article" date="2010" name="Nature">
        <title>Comparative genomics reveals mobile pathogenicity chromosomes in Fusarium.</title>
        <authorList>
            <person name="Ma L.J."/>
            <person name="van der Does H.C."/>
            <person name="Borkovich K.A."/>
            <person name="Coleman J.J."/>
            <person name="Daboussi M.J."/>
            <person name="Di Pietro A."/>
            <person name="Dufresne M."/>
            <person name="Freitag M."/>
            <person name="Grabherr M."/>
            <person name="Henrissat B."/>
            <person name="Houterman P.M."/>
            <person name="Kang S."/>
            <person name="Shim W.B."/>
            <person name="Woloshuk C."/>
            <person name="Xie X."/>
            <person name="Xu J.R."/>
            <person name="Antoniw J."/>
            <person name="Baker S.E."/>
            <person name="Bluhm B.H."/>
            <person name="Breakspear A."/>
            <person name="Brown D.W."/>
            <person name="Butchko R.A."/>
            <person name="Chapman S."/>
            <person name="Coulson R."/>
            <person name="Coutinho P.M."/>
            <person name="Danchin E.G."/>
            <person name="Diener A."/>
            <person name="Gale L.R."/>
            <person name="Gardiner D.M."/>
            <person name="Goff S."/>
            <person name="Hammond-Kosack K.E."/>
            <person name="Hilburn K."/>
            <person name="Hua-Van A."/>
            <person name="Jonkers W."/>
            <person name="Kazan K."/>
            <person name="Kodira C.D."/>
            <person name="Koehrsen M."/>
            <person name="Kumar L."/>
            <person name="Lee Y.H."/>
            <person name="Li L."/>
            <person name="Manners J.M."/>
            <person name="Miranda-Saavedra D."/>
            <person name="Mukherjee M."/>
            <person name="Park G."/>
            <person name="Park J."/>
            <person name="Park S.Y."/>
            <person name="Proctor R.H."/>
            <person name="Regev A."/>
            <person name="Ruiz-Roldan M.C."/>
            <person name="Sain D."/>
            <person name="Sakthikumar S."/>
            <person name="Sykes S."/>
            <person name="Schwartz D.C."/>
            <person name="Turgeon B.G."/>
            <person name="Wapinski I."/>
            <person name="Yoder O."/>
            <person name="Young S."/>
            <person name="Zeng Q."/>
            <person name="Zhou S."/>
            <person name="Galagan J."/>
            <person name="Cuomo C.A."/>
            <person name="Kistler H.C."/>
            <person name="Rep M."/>
        </authorList>
    </citation>
    <scope>NUCLEOTIDE SEQUENCE [LARGE SCALE GENOMIC DNA]</scope>
    <source>
        <strain evidence="1">4287</strain>
    </source>
</reference>
<accession>A0A0J9WCY8</accession>
<dbReference type="KEGG" id="fox:FOXG_17684"/>
<reference evidence="1" key="1">
    <citation type="submission" date="2007-04" db="EMBL/GenBank/DDBJ databases">
        <authorList>
            <consortium name="The Broad Institute Genome Sequencing Platform"/>
            <person name="Birren B."/>
            <person name="Lander E."/>
            <person name="Galagan J."/>
            <person name="Nusbaum C."/>
            <person name="Devon K."/>
            <person name="Ma L.-J."/>
            <person name="Jaffe D."/>
            <person name="Butler J."/>
            <person name="Alvarez P."/>
            <person name="Gnerre S."/>
            <person name="Grabherr M."/>
            <person name="Kleber M."/>
            <person name="Mauceli E."/>
            <person name="Brockman W."/>
            <person name="MacCallum I.A."/>
            <person name="Young S."/>
            <person name="LaButti K."/>
            <person name="DeCaprio D."/>
            <person name="Crawford M."/>
            <person name="Koehrsen M."/>
            <person name="Engels R."/>
            <person name="Montgomery P."/>
            <person name="Pearson M."/>
            <person name="Howarth C."/>
            <person name="Larson L."/>
            <person name="White J."/>
            <person name="O'Leary S."/>
            <person name="Kodira C."/>
            <person name="Zeng Q."/>
            <person name="Yandava C."/>
            <person name="Alvarado L."/>
            <person name="Kistler C."/>
            <person name="Shim W.-B."/>
            <person name="Kang S."/>
            <person name="Woloshuk C."/>
        </authorList>
    </citation>
    <scope>NUCLEOTIDE SEQUENCE</scope>
    <source>
        <strain evidence="1">4287</strain>
    </source>
</reference>
<dbReference type="EMBL" id="DS231767">
    <property type="protein sequence ID" value="KNB20758.1"/>
    <property type="molecule type" value="Genomic_DNA"/>
</dbReference>
<sequence length="34" mass="3574">MKTMMSIGAWKGKLIQNTFFASLLALGAAAVICS</sequence>
<dbReference type="Proteomes" id="UP000009097">
    <property type="component" value="Unassembled WGS sequence"/>
</dbReference>
<evidence type="ECO:0000313" key="1">
    <source>
        <dbReference type="EMBL" id="KNB20758.1"/>
    </source>
</evidence>
<gene>
    <name evidence="1" type="ORF">FOXG_17684</name>
</gene>
<name>A0A0J9WCY8_FUSO4</name>
<evidence type="ECO:0000313" key="2">
    <source>
        <dbReference type="Proteomes" id="UP000009097"/>
    </source>
</evidence>
<dbReference type="GeneID" id="28958421"/>